<dbReference type="GO" id="GO:0003756">
    <property type="term" value="F:protein disulfide isomerase activity"/>
    <property type="evidence" value="ECO:0007669"/>
    <property type="project" value="TreeGrafter"/>
</dbReference>
<keyword evidence="7" id="KW-0325">Glycoprotein</keyword>
<keyword evidence="5 8" id="KW-0560">Oxidoreductase</keyword>
<evidence type="ECO:0000259" key="10">
    <source>
        <dbReference type="PROSITE" id="PS51352"/>
    </source>
</evidence>
<comment type="catalytic activity">
    <reaction evidence="8">
        <text>2 R'C(R)SH + O2 = R'C(R)S-S(R)CR' + H2O2</text>
        <dbReference type="Rhea" id="RHEA:17357"/>
        <dbReference type="ChEBI" id="CHEBI:15379"/>
        <dbReference type="ChEBI" id="CHEBI:16240"/>
        <dbReference type="ChEBI" id="CHEBI:16520"/>
        <dbReference type="ChEBI" id="CHEBI:17412"/>
        <dbReference type="EC" id="1.8.3.2"/>
    </reaction>
</comment>
<reference evidence="11 12" key="1">
    <citation type="journal article" date="2014" name="Genome Biol. Evol.">
        <title>The secreted proteins of Achlya hypogyna and Thraustotheca clavata identify the ancestral oomycete secretome and reveal gene acquisitions by horizontal gene transfer.</title>
        <authorList>
            <person name="Misner I."/>
            <person name="Blouin N."/>
            <person name="Leonard G."/>
            <person name="Richards T.A."/>
            <person name="Lane C.E."/>
        </authorList>
    </citation>
    <scope>NUCLEOTIDE SEQUENCE [LARGE SCALE GENOMIC DNA]</scope>
    <source>
        <strain evidence="11 12">ATCC 48635</strain>
    </source>
</reference>
<dbReference type="SUPFAM" id="SSF69000">
    <property type="entry name" value="FAD-dependent thiol oxidase"/>
    <property type="match status" value="1"/>
</dbReference>
<dbReference type="Pfam" id="PF00085">
    <property type="entry name" value="Thioredoxin"/>
    <property type="match status" value="1"/>
</dbReference>
<evidence type="ECO:0000256" key="2">
    <source>
        <dbReference type="ARBA" id="ARBA00022630"/>
    </source>
</evidence>
<dbReference type="EC" id="1.8.3.2" evidence="8"/>
<dbReference type="GO" id="GO:0005615">
    <property type="term" value="C:extracellular space"/>
    <property type="evidence" value="ECO:0007669"/>
    <property type="project" value="TreeGrafter"/>
</dbReference>
<dbReference type="PROSITE" id="PS51352">
    <property type="entry name" value="THIOREDOXIN_2"/>
    <property type="match status" value="1"/>
</dbReference>
<evidence type="ECO:0000256" key="4">
    <source>
        <dbReference type="ARBA" id="ARBA00022827"/>
    </source>
</evidence>
<dbReference type="GO" id="GO:0016971">
    <property type="term" value="F:flavin-dependent sulfhydryl oxidase activity"/>
    <property type="evidence" value="ECO:0007669"/>
    <property type="project" value="InterPro"/>
</dbReference>
<dbReference type="GO" id="GO:0006457">
    <property type="term" value="P:protein folding"/>
    <property type="evidence" value="ECO:0007669"/>
    <property type="project" value="TreeGrafter"/>
</dbReference>
<dbReference type="GO" id="GO:0000139">
    <property type="term" value="C:Golgi membrane"/>
    <property type="evidence" value="ECO:0007669"/>
    <property type="project" value="TreeGrafter"/>
</dbReference>
<evidence type="ECO:0000256" key="5">
    <source>
        <dbReference type="ARBA" id="ARBA00023002"/>
    </source>
</evidence>
<evidence type="ECO:0000313" key="12">
    <source>
        <dbReference type="Proteomes" id="UP000243579"/>
    </source>
</evidence>
<sequence>MAPVMAFWGNSEPLFTDSFNIESFTDETFDATVLSSSTPWVVDFYAPWCPHCRHFAPHYEAVADHYGESTAVHFGAIDCTKYGPICNRYDILGYPALRLFQIEADPIKMPFSPRPKSFQTVVTWIEETMTEKNRSTSVALPDFSTFKLDDHKKALRGPKAEAKKKTEAIDARANRLRDAAHALVFSFETSFFMGAEPLVGTRYAAARSWLQLLTKRFPLAANQKQLAELLYRFESQASWTADEWRLLVALWKSDSHGRAYPKDLFTRPNYVECETFTCGVWLLLHALAASDGDVAPLGVATGVRSFVEHFFGCELCRMHFLEANPISKLETLLGDPATAKDALVLWLYHMHNTVNVRVGHPVWPAKAECKLCYKTDVASANRTDVAEAAVLKYMTQAYAFPATDADVDRPVAANDVAMGADGTALKGASAWEAYTPSTPLEIAPFLLIATVFFVVYRRRTISHAIVNKDS</sequence>
<dbReference type="EMBL" id="JNBR01001490">
    <property type="protein sequence ID" value="OQR86679.1"/>
    <property type="molecule type" value="Genomic_DNA"/>
</dbReference>
<evidence type="ECO:0000313" key="11">
    <source>
        <dbReference type="EMBL" id="OQR86679.1"/>
    </source>
</evidence>
<dbReference type="PROSITE" id="PS51324">
    <property type="entry name" value="ERV_ALR"/>
    <property type="match status" value="1"/>
</dbReference>
<dbReference type="InterPro" id="IPR036774">
    <property type="entry name" value="ERV/ALR_sulphydryl_oxid_sf"/>
</dbReference>
<gene>
    <name evidence="11" type="ORF">ACHHYP_10272</name>
</gene>
<dbReference type="OrthoDB" id="59470at2759"/>
<dbReference type="Gene3D" id="1.20.120.310">
    <property type="entry name" value="ERV/ALR sulfhydryl oxidase domain"/>
    <property type="match status" value="1"/>
</dbReference>
<dbReference type="SUPFAM" id="SSF52833">
    <property type="entry name" value="Thioredoxin-like"/>
    <property type="match status" value="1"/>
</dbReference>
<dbReference type="CDD" id="cd02961">
    <property type="entry name" value="PDI_a_family"/>
    <property type="match status" value="1"/>
</dbReference>
<evidence type="ECO:0000256" key="7">
    <source>
        <dbReference type="ARBA" id="ARBA00023180"/>
    </source>
</evidence>
<dbReference type="InterPro" id="IPR039798">
    <property type="entry name" value="Sulfhydryl_oxidase"/>
</dbReference>
<dbReference type="InterPro" id="IPR013766">
    <property type="entry name" value="Thioredoxin_domain"/>
</dbReference>
<dbReference type="PANTHER" id="PTHR22897">
    <property type="entry name" value="QUIESCIN Q6-RELATED SULFHYDRYL OXIDASE"/>
    <property type="match status" value="1"/>
</dbReference>
<feature type="domain" description="Thioredoxin" evidence="10">
    <location>
        <begin position="6"/>
        <end position="130"/>
    </location>
</feature>
<keyword evidence="8" id="KW-1133">Transmembrane helix</keyword>
<keyword evidence="4 8" id="KW-0274">FAD</keyword>
<evidence type="ECO:0000256" key="1">
    <source>
        <dbReference type="ARBA" id="ARBA00001974"/>
    </source>
</evidence>
<dbReference type="InterPro" id="IPR036249">
    <property type="entry name" value="Thioredoxin-like_sf"/>
</dbReference>
<keyword evidence="2 8" id="KW-0285">Flavoprotein</keyword>
<dbReference type="PANTHER" id="PTHR22897:SF8">
    <property type="entry name" value="SULFHYDRYL OXIDASE"/>
    <property type="match status" value="1"/>
</dbReference>
<comment type="cofactor">
    <cofactor evidence="1 8">
        <name>FAD</name>
        <dbReference type="ChEBI" id="CHEBI:57692"/>
    </cofactor>
</comment>
<dbReference type="Pfam" id="PF04777">
    <property type="entry name" value="Evr1_Alr"/>
    <property type="match status" value="1"/>
</dbReference>
<feature type="transmembrane region" description="Helical" evidence="8">
    <location>
        <begin position="438"/>
        <end position="456"/>
    </location>
</feature>
<dbReference type="AlphaFoldDB" id="A0A1V9YLU4"/>
<dbReference type="Proteomes" id="UP000243579">
    <property type="component" value="Unassembled WGS sequence"/>
</dbReference>
<evidence type="ECO:0000259" key="9">
    <source>
        <dbReference type="PROSITE" id="PS51324"/>
    </source>
</evidence>
<organism evidence="11 12">
    <name type="scientific">Achlya hypogyna</name>
    <name type="common">Oomycete</name>
    <name type="synonym">Protoachlya hypogyna</name>
    <dbReference type="NCBI Taxonomy" id="1202772"/>
    <lineage>
        <taxon>Eukaryota</taxon>
        <taxon>Sar</taxon>
        <taxon>Stramenopiles</taxon>
        <taxon>Oomycota</taxon>
        <taxon>Saprolegniomycetes</taxon>
        <taxon>Saprolegniales</taxon>
        <taxon>Achlyaceae</taxon>
        <taxon>Achlya</taxon>
    </lineage>
</organism>
<evidence type="ECO:0000256" key="8">
    <source>
        <dbReference type="RuleBase" id="RU371123"/>
    </source>
</evidence>
<evidence type="ECO:0000256" key="6">
    <source>
        <dbReference type="ARBA" id="ARBA00023157"/>
    </source>
</evidence>
<comment type="caution">
    <text evidence="11">The sequence shown here is derived from an EMBL/GenBank/DDBJ whole genome shotgun (WGS) entry which is preliminary data.</text>
</comment>
<dbReference type="InterPro" id="IPR017937">
    <property type="entry name" value="Thioredoxin_CS"/>
</dbReference>
<name>A0A1V9YLU4_ACHHY</name>
<accession>A0A1V9YLU4</accession>
<keyword evidence="8" id="KW-0472">Membrane</keyword>
<feature type="domain" description="ERV/ALR sulfhydryl oxidase" evidence="9">
    <location>
        <begin position="266"/>
        <end position="373"/>
    </location>
</feature>
<dbReference type="InterPro" id="IPR017905">
    <property type="entry name" value="ERV/ALR_sulphydryl_oxidase"/>
</dbReference>
<dbReference type="Gene3D" id="3.40.30.10">
    <property type="entry name" value="Glutaredoxin"/>
    <property type="match status" value="1"/>
</dbReference>
<keyword evidence="12" id="KW-1185">Reference proteome</keyword>
<proteinExistence type="predicted"/>
<protein>
    <recommendedName>
        <fullName evidence="8">Sulfhydryl oxidase</fullName>
        <ecNumber evidence="8">1.8.3.2</ecNumber>
    </recommendedName>
</protein>
<dbReference type="PROSITE" id="PS00194">
    <property type="entry name" value="THIOREDOXIN_1"/>
    <property type="match status" value="1"/>
</dbReference>
<keyword evidence="8" id="KW-0812">Transmembrane</keyword>
<evidence type="ECO:0000256" key="3">
    <source>
        <dbReference type="ARBA" id="ARBA00022729"/>
    </source>
</evidence>
<keyword evidence="6" id="KW-1015">Disulfide bond</keyword>
<keyword evidence="3" id="KW-0732">Signal</keyword>